<evidence type="ECO:0000313" key="1">
    <source>
        <dbReference type="EMBL" id="UOD30066.1"/>
    </source>
</evidence>
<reference evidence="1 2" key="1">
    <citation type="submission" date="2020-10" db="EMBL/GenBank/DDBJ databases">
        <title>Genome analysis of Massilia species.</title>
        <authorList>
            <person name="Jung D.-H."/>
        </authorList>
    </citation>
    <scope>NUCLEOTIDE SEQUENCE [LARGE SCALE GENOMIC DNA]</scope>
    <source>
        <strain evidence="2">sipir</strain>
    </source>
</reference>
<dbReference type="EMBL" id="CP063361">
    <property type="protein sequence ID" value="UOD30066.1"/>
    <property type="molecule type" value="Genomic_DNA"/>
</dbReference>
<gene>
    <name evidence="1" type="ORF">INH39_32770</name>
</gene>
<name>A0ABY4A5J3_9BURK</name>
<proteinExistence type="predicted"/>
<accession>A0ABY4A5J3</accession>
<evidence type="ECO:0000313" key="2">
    <source>
        <dbReference type="Proteomes" id="UP000831532"/>
    </source>
</evidence>
<sequence length="178" mass="17961">MRYNFIAKRESSWTYETSAGGAVGVGVATVAGGMIQLKDPSGKSIKFHYGSFGAGLSTPGLKLPHTPPKLNLMMPTIAGSQTYYLAKGIIFVGEGCKADELTADDFRGPCLTVDVGAGLGFGAGGTAFLMGANPMFLTLGVPGLPHLIASSSAVLITGGVNAGMQAGAGISGGVGYVR</sequence>
<dbReference type="Proteomes" id="UP000831532">
    <property type="component" value="Chromosome"/>
</dbReference>
<organism evidence="1 2">
    <name type="scientific">Massilia violaceinigra</name>
    <dbReference type="NCBI Taxonomy" id="2045208"/>
    <lineage>
        <taxon>Bacteria</taxon>
        <taxon>Pseudomonadati</taxon>
        <taxon>Pseudomonadota</taxon>
        <taxon>Betaproteobacteria</taxon>
        <taxon>Burkholderiales</taxon>
        <taxon>Oxalobacteraceae</taxon>
        <taxon>Telluria group</taxon>
        <taxon>Massilia</taxon>
    </lineage>
</organism>
<protein>
    <submittedName>
        <fullName evidence="1">Uncharacterized protein</fullName>
    </submittedName>
</protein>
<keyword evidence="2" id="KW-1185">Reference proteome</keyword>
<dbReference type="RefSeq" id="WP_243491319.1">
    <property type="nucleotide sequence ID" value="NZ_CP063361.1"/>
</dbReference>